<dbReference type="Gene3D" id="2.60.40.1180">
    <property type="entry name" value="Golgi alpha-mannosidase II"/>
    <property type="match status" value="2"/>
</dbReference>
<evidence type="ECO:0000259" key="8">
    <source>
        <dbReference type="Pfam" id="PF21365"/>
    </source>
</evidence>
<evidence type="ECO:0000259" key="7">
    <source>
        <dbReference type="Pfam" id="PF17137"/>
    </source>
</evidence>
<dbReference type="EMBL" id="SORF01000003">
    <property type="protein sequence ID" value="TDY50177.1"/>
    <property type="molecule type" value="Genomic_DNA"/>
</dbReference>
<dbReference type="AlphaFoldDB" id="A0A4R8LTU5"/>
<dbReference type="Gene3D" id="2.60.40.1760">
    <property type="entry name" value="glycosyl hydrolase (family 31)"/>
    <property type="match status" value="1"/>
</dbReference>
<comment type="caution">
    <text evidence="9">The sequence shown here is derived from an EMBL/GenBank/DDBJ whole genome shotgun (WGS) entry which is preliminary data.</text>
</comment>
<reference evidence="9 10" key="1">
    <citation type="submission" date="2019-03" db="EMBL/GenBank/DDBJ databases">
        <title>Genomic Encyclopedia of Type Strains, Phase IV (KMG-IV): sequencing the most valuable type-strain genomes for metagenomic binning, comparative biology and taxonomic classification.</title>
        <authorList>
            <person name="Goeker M."/>
        </authorList>
    </citation>
    <scope>NUCLEOTIDE SEQUENCE [LARGE SCALE GENOMIC DNA]</scope>
    <source>
        <strain evidence="9 10">DSM 17974</strain>
    </source>
</reference>
<dbReference type="GO" id="GO:0030246">
    <property type="term" value="F:carbohydrate binding"/>
    <property type="evidence" value="ECO:0007669"/>
    <property type="project" value="InterPro"/>
</dbReference>
<dbReference type="InterPro" id="IPR033403">
    <property type="entry name" value="DUF5110"/>
</dbReference>
<dbReference type="PROSITE" id="PS00129">
    <property type="entry name" value="GLYCOSYL_HYDROL_F31_1"/>
    <property type="match status" value="1"/>
</dbReference>
<dbReference type="SUPFAM" id="SSF51011">
    <property type="entry name" value="Glycosyl hydrolase domain"/>
    <property type="match status" value="1"/>
</dbReference>
<dbReference type="Pfam" id="PF17137">
    <property type="entry name" value="DUF5110"/>
    <property type="match status" value="1"/>
</dbReference>
<dbReference type="OrthoDB" id="176168at2"/>
<dbReference type="CDD" id="cd06604">
    <property type="entry name" value="GH31_glucosidase_II_MalA"/>
    <property type="match status" value="1"/>
</dbReference>
<organism evidence="9 10">
    <name type="scientific">Alicyclobacillus sacchari</name>
    <dbReference type="NCBI Taxonomy" id="392010"/>
    <lineage>
        <taxon>Bacteria</taxon>
        <taxon>Bacillati</taxon>
        <taxon>Bacillota</taxon>
        <taxon>Bacilli</taxon>
        <taxon>Bacillales</taxon>
        <taxon>Alicyclobacillaceae</taxon>
        <taxon>Alicyclobacillus</taxon>
    </lineage>
</organism>
<keyword evidence="10" id="KW-1185">Reference proteome</keyword>
<dbReference type="Pfam" id="PF13802">
    <property type="entry name" value="Gal_mutarotas_2"/>
    <property type="match status" value="1"/>
</dbReference>
<evidence type="ECO:0000256" key="4">
    <source>
        <dbReference type="RuleBase" id="RU361185"/>
    </source>
</evidence>
<proteinExistence type="inferred from homology"/>
<dbReference type="PANTHER" id="PTHR22762:SF166">
    <property type="entry name" value="ALPHA-GLUCOSIDASE"/>
    <property type="match status" value="1"/>
</dbReference>
<evidence type="ECO:0000256" key="2">
    <source>
        <dbReference type="ARBA" id="ARBA00022801"/>
    </source>
</evidence>
<dbReference type="InterPro" id="IPR030458">
    <property type="entry name" value="Glyco_hydro_31_AS"/>
</dbReference>
<feature type="domain" description="Glycoside hydrolase family 31 TIM barrel" evidence="5">
    <location>
        <begin position="254"/>
        <end position="579"/>
    </location>
</feature>
<dbReference type="Pfam" id="PF01055">
    <property type="entry name" value="Glyco_hydro_31_2nd"/>
    <property type="match status" value="1"/>
</dbReference>
<dbReference type="InterPro" id="IPR025887">
    <property type="entry name" value="Glyco_hydro_31_N_dom"/>
</dbReference>
<dbReference type="InterPro" id="IPR048395">
    <property type="entry name" value="Glyco_hydro_31_C"/>
</dbReference>
<name>A0A4R8LTU5_9BACL</name>
<evidence type="ECO:0000256" key="1">
    <source>
        <dbReference type="ARBA" id="ARBA00007806"/>
    </source>
</evidence>
<keyword evidence="3 4" id="KW-0326">Glycosidase</keyword>
<evidence type="ECO:0000313" key="9">
    <source>
        <dbReference type="EMBL" id="TDY50177.1"/>
    </source>
</evidence>
<dbReference type="CDD" id="cd14752">
    <property type="entry name" value="GH31_N"/>
    <property type="match status" value="1"/>
</dbReference>
<dbReference type="InterPro" id="IPR017853">
    <property type="entry name" value="GH"/>
</dbReference>
<dbReference type="Proteomes" id="UP000294581">
    <property type="component" value="Unassembled WGS sequence"/>
</dbReference>
<comment type="similarity">
    <text evidence="1 4">Belongs to the glycosyl hydrolase 31 family.</text>
</comment>
<dbReference type="Pfam" id="PF21365">
    <property type="entry name" value="Glyco_hydro_31_3rd"/>
    <property type="match status" value="1"/>
</dbReference>
<protein>
    <submittedName>
        <fullName evidence="9">Alpha-glucosidase</fullName>
    </submittedName>
</protein>
<dbReference type="InterPro" id="IPR013780">
    <property type="entry name" value="Glyco_hydro_b"/>
</dbReference>
<dbReference type="SUPFAM" id="SSF51445">
    <property type="entry name" value="(Trans)glycosidases"/>
    <property type="match status" value="1"/>
</dbReference>
<dbReference type="InterPro" id="IPR011013">
    <property type="entry name" value="Gal_mutarotase_sf_dom"/>
</dbReference>
<feature type="domain" description="Glycoside hydrolase family 31 N-terminal" evidence="6">
    <location>
        <begin position="75"/>
        <end position="212"/>
    </location>
</feature>
<evidence type="ECO:0000256" key="3">
    <source>
        <dbReference type="ARBA" id="ARBA00023295"/>
    </source>
</evidence>
<sequence length="779" mass="87827">MQTSESIKPDRVKQQVFRERALAPLDDWQVHAWGVTVTLGHRRVALQALGQDILRLVLCDEHGDVPLSTVGVLPDAIQPEGEVRVAAEETGRTVTLRLGTWKVKIDRDTGTLDATDGAGRVIAAGMQLFSPAAGGVGAVFEAAPATRFYGLGEEPGGLDKRHEAYTMWNSDVYAPHVPEMETLYVSIPFVIRFDEGGASGLFLDNPGKTKFDFRTRFPAYEVSAATGGFDCYLIAGPTLKDVISAYTRLTGRMPMPPRWALGYHQSRYSYETQEEVLALARTFQDKDIPLDAIYLDIHYMDGYRVFTFDRNRFPCPQQMCDELRDMGVRVVTIVDPGVKQDPEYRVYRDGIANDVFCKSVEGDLFIGDVWPGASAFPDFTDDRVGRWWADQHDFYLQQGIRGIWNDMNEPAVFNETKTMDVGVLHRNNGHPRTHRELHNLYGMLMSKATYEGLAEKLGGERPFILTRAGYSGVQRYAAVWTGDNRSFWEHMAMAIPMVLNMGLSGIAFGGPDVGGFAHHATGELLARWTQMGAFFPFFRNHSAMETLRQEPWSFGEEIEHIVRKYIRLRYRFMPYLYTLFREASETGLPIMRPLALEYPDDPVTHNLDDQFLVGRDILVAPVCRPDVRCRAVYLPFGTWNNYWTGEQLEGGRHVLVDAPLATLPLFVRAGAILPVDLGETNRPGQLAFEVYEGTAGEVGEGRLYEDDGLTFEYRDGHYRDRKLTAEFHHDHVRVKAAVIHDGWGHANAEYLIRVHRRVGSVTEAVARGLSFEVRVNEPD</sequence>
<feature type="domain" description="Glycosyl hydrolase family 31 C-terminal" evidence="8">
    <location>
        <begin position="587"/>
        <end position="673"/>
    </location>
</feature>
<evidence type="ECO:0000313" key="10">
    <source>
        <dbReference type="Proteomes" id="UP000294581"/>
    </source>
</evidence>
<dbReference type="PANTHER" id="PTHR22762">
    <property type="entry name" value="ALPHA-GLUCOSIDASE"/>
    <property type="match status" value="1"/>
</dbReference>
<dbReference type="GO" id="GO:0004553">
    <property type="term" value="F:hydrolase activity, hydrolyzing O-glycosyl compounds"/>
    <property type="evidence" value="ECO:0007669"/>
    <property type="project" value="InterPro"/>
</dbReference>
<keyword evidence="2 4" id="KW-0378">Hydrolase</keyword>
<dbReference type="Gene3D" id="3.20.20.80">
    <property type="entry name" value="Glycosidases"/>
    <property type="match status" value="2"/>
</dbReference>
<evidence type="ECO:0000259" key="5">
    <source>
        <dbReference type="Pfam" id="PF01055"/>
    </source>
</evidence>
<dbReference type="SUPFAM" id="SSF74650">
    <property type="entry name" value="Galactose mutarotase-like"/>
    <property type="match status" value="1"/>
</dbReference>
<evidence type="ECO:0000259" key="6">
    <source>
        <dbReference type="Pfam" id="PF13802"/>
    </source>
</evidence>
<accession>A0A4R8LTU5</accession>
<dbReference type="RefSeq" id="WP_134158883.1">
    <property type="nucleotide sequence ID" value="NZ_SORF01000003.1"/>
</dbReference>
<gene>
    <name evidence="9" type="ORF">C7445_103223</name>
</gene>
<dbReference type="InterPro" id="IPR000322">
    <property type="entry name" value="Glyco_hydro_31_TIM"/>
</dbReference>
<feature type="domain" description="DUF5110" evidence="7">
    <location>
        <begin position="686"/>
        <end position="755"/>
    </location>
</feature>
<dbReference type="GO" id="GO:0005975">
    <property type="term" value="P:carbohydrate metabolic process"/>
    <property type="evidence" value="ECO:0007669"/>
    <property type="project" value="InterPro"/>
</dbReference>